<organism evidence="1 2">
    <name type="scientific">Choristoneura fumiferana</name>
    <name type="common">Spruce budworm moth</name>
    <name type="synonym">Archips fumiferana</name>
    <dbReference type="NCBI Taxonomy" id="7141"/>
    <lineage>
        <taxon>Eukaryota</taxon>
        <taxon>Metazoa</taxon>
        <taxon>Ecdysozoa</taxon>
        <taxon>Arthropoda</taxon>
        <taxon>Hexapoda</taxon>
        <taxon>Insecta</taxon>
        <taxon>Pterygota</taxon>
        <taxon>Neoptera</taxon>
        <taxon>Endopterygota</taxon>
        <taxon>Lepidoptera</taxon>
        <taxon>Glossata</taxon>
        <taxon>Ditrysia</taxon>
        <taxon>Tortricoidea</taxon>
        <taxon>Tortricidae</taxon>
        <taxon>Tortricinae</taxon>
        <taxon>Choristoneura</taxon>
    </lineage>
</organism>
<gene>
    <name evidence="1" type="ORF">MSG28_004712</name>
</gene>
<reference evidence="1 2" key="1">
    <citation type="journal article" date="2022" name="Genome Biol. Evol.">
        <title>The Spruce Budworm Genome: Reconstructing the Evolutionary History of Antifreeze Proteins.</title>
        <authorList>
            <person name="Beliveau C."/>
            <person name="Gagne P."/>
            <person name="Picq S."/>
            <person name="Vernygora O."/>
            <person name="Keeling C.I."/>
            <person name="Pinkney K."/>
            <person name="Doucet D."/>
            <person name="Wen F."/>
            <person name="Johnston J.S."/>
            <person name="Maaroufi H."/>
            <person name="Boyle B."/>
            <person name="Laroche J."/>
            <person name="Dewar K."/>
            <person name="Juretic N."/>
            <person name="Blackburn G."/>
            <person name="Nisole A."/>
            <person name="Brunet B."/>
            <person name="Brandao M."/>
            <person name="Lumley L."/>
            <person name="Duan J."/>
            <person name="Quan G."/>
            <person name="Lucarotti C.J."/>
            <person name="Roe A.D."/>
            <person name="Sperling F.A.H."/>
            <person name="Levesque R.C."/>
            <person name="Cusson M."/>
        </authorList>
    </citation>
    <scope>NUCLEOTIDE SEQUENCE [LARGE SCALE GENOMIC DNA]</scope>
    <source>
        <strain evidence="1">Glfc:IPQL:Cfum</strain>
    </source>
</reference>
<dbReference type="EMBL" id="CM046107">
    <property type="protein sequence ID" value="KAI8432285.1"/>
    <property type="molecule type" value="Genomic_DNA"/>
</dbReference>
<protein>
    <submittedName>
        <fullName evidence="1">Uncharacterized protein</fullName>
    </submittedName>
</protein>
<accession>A0ACC0K7C3</accession>
<evidence type="ECO:0000313" key="1">
    <source>
        <dbReference type="EMBL" id="KAI8432285.1"/>
    </source>
</evidence>
<name>A0ACC0K7C3_CHOFU</name>
<sequence length="515" mass="58207">MKLVVNIVFTLLAFTVSVNEVSSLNILGIFPYEGKSHFFLFEPYLRELARRGHDVTVISHFPQKQAVKNYTDISLAGSVKILEDALPIEKSYTALVNIIHFIIDKGTENCRQLLANKEVQDLWKRKARFDVVLVEQFNSDCSLGLAHKFEAPVVGLTSHTPMPWHYNRFGIPYNPSYVPFMFFGGGTKPTLYQRIEVTIFNAYFNALYTWFSQRVDQNTLAEYFNDVPPLEELGREIKLYLVYKNFALFGSSMAPQNVKEVGGYHVAAPKPLPNDLKKFIEESEKGVIYISFGSMLKAASIPREKLVAIIAALAELPQRVLWKWEEPTLPGNPSNIYVSNWLPQNDILAHPKVLAFYSHCGMLGTTEAIHHGVPVVGMPIFGDQPSNAAAIQESGLGVEIQVNELTKDNLLKKLRTVLDPEFRRKVKLLSMAYHDRPVSAMDSAIFWTEFAARNSHLTFRSPAADLPLYLYYNLDIIAIFTVIILVLIKIVTLLFTTTKTQLNVEQQAINKSKTS</sequence>
<evidence type="ECO:0000313" key="2">
    <source>
        <dbReference type="Proteomes" id="UP001064048"/>
    </source>
</evidence>
<proteinExistence type="predicted"/>
<keyword evidence="2" id="KW-1185">Reference proteome</keyword>
<comment type="caution">
    <text evidence="1">The sequence shown here is derived from an EMBL/GenBank/DDBJ whole genome shotgun (WGS) entry which is preliminary data.</text>
</comment>
<dbReference type="Proteomes" id="UP001064048">
    <property type="component" value="Chromosome 7"/>
</dbReference>